<dbReference type="SUPFAM" id="SSF47072">
    <property type="entry name" value="Cysteine alpha-hairpin motif"/>
    <property type="match status" value="1"/>
</dbReference>
<evidence type="ECO:0000256" key="4">
    <source>
        <dbReference type="ARBA" id="ARBA00038205"/>
    </source>
</evidence>
<evidence type="ECO:0000256" key="1">
    <source>
        <dbReference type="ARBA" id="ARBA00004569"/>
    </source>
</evidence>
<dbReference type="GO" id="GO:0005758">
    <property type="term" value="C:mitochondrial intermembrane space"/>
    <property type="evidence" value="ECO:0007669"/>
    <property type="project" value="UniProtKB-SubCell"/>
</dbReference>
<comment type="subcellular location">
    <subcellularLocation>
        <location evidence="1">Mitochondrion intermembrane space</location>
    </subcellularLocation>
</comment>
<dbReference type="InterPro" id="IPR009069">
    <property type="entry name" value="Cys_alpha_HP_mot_SF"/>
</dbReference>
<dbReference type="Proteomes" id="UP000250275">
    <property type="component" value="Unassembled WGS sequence"/>
</dbReference>
<dbReference type="InterPro" id="IPR051040">
    <property type="entry name" value="COX23"/>
</dbReference>
<evidence type="ECO:0000256" key="3">
    <source>
        <dbReference type="ARBA" id="ARBA00023157"/>
    </source>
</evidence>
<dbReference type="EMBL" id="KQ762329">
    <property type="protein sequence ID" value="OAD55976.1"/>
    <property type="molecule type" value="Genomic_DNA"/>
</dbReference>
<evidence type="ECO:0000256" key="5">
    <source>
        <dbReference type="ARBA" id="ARBA00039509"/>
    </source>
</evidence>
<proteinExistence type="inferred from homology"/>
<dbReference type="Gene3D" id="1.10.287.1130">
    <property type="entry name" value="CytochromE C oxidase copper chaperone"/>
    <property type="match status" value="1"/>
</dbReference>
<reference evidence="6 7" key="1">
    <citation type="submission" date="2015-07" db="EMBL/GenBank/DDBJ databases">
        <title>The genome of Eufriesea mexicana.</title>
        <authorList>
            <person name="Pan H."/>
            <person name="Kapheim K."/>
        </authorList>
    </citation>
    <scope>NUCLEOTIDE SEQUENCE [LARGE SCALE GENOMIC DNA]</scope>
    <source>
        <strain evidence="6">0111107269</strain>
        <tissue evidence="6">Whole body</tissue>
    </source>
</reference>
<dbReference type="PANTHER" id="PTHR46811:SF1">
    <property type="entry name" value="COILED-COIL-HELIX-COILED-COIL-HELIX DOMAIN-CONTAINING PROTEIN 7"/>
    <property type="match status" value="1"/>
</dbReference>
<dbReference type="PANTHER" id="PTHR46811">
    <property type="entry name" value="COILED-COIL-HELIX-COILED-COIL-HELIX DOMAIN-CONTAINING PROTEIN 7"/>
    <property type="match status" value="1"/>
</dbReference>
<organism evidence="6 7">
    <name type="scientific">Eufriesea mexicana</name>
    <dbReference type="NCBI Taxonomy" id="516756"/>
    <lineage>
        <taxon>Eukaryota</taxon>
        <taxon>Metazoa</taxon>
        <taxon>Ecdysozoa</taxon>
        <taxon>Arthropoda</taxon>
        <taxon>Hexapoda</taxon>
        <taxon>Insecta</taxon>
        <taxon>Pterygota</taxon>
        <taxon>Neoptera</taxon>
        <taxon>Endopterygota</taxon>
        <taxon>Hymenoptera</taxon>
        <taxon>Apocrita</taxon>
        <taxon>Aculeata</taxon>
        <taxon>Apoidea</taxon>
        <taxon>Anthophila</taxon>
        <taxon>Apidae</taxon>
        <taxon>Eufriesea</taxon>
    </lineage>
</organism>
<dbReference type="PROSITE" id="PS51808">
    <property type="entry name" value="CHCH"/>
    <property type="match status" value="1"/>
</dbReference>
<accession>A0A310SML9</accession>
<sequence length="98" mass="11771">MSVLNVNDKRPVSSFRKKLKHDQAAYNPCIEEYNSSLKCLEKNHYERNKCTEQFVNYRKCNKIWRKIITIRREKDIKPVIPAPEERAKVKNEFLESEN</sequence>
<name>A0A310SML9_9HYME</name>
<dbReference type="GO" id="GO:0033108">
    <property type="term" value="P:mitochondrial respiratory chain complex assembly"/>
    <property type="evidence" value="ECO:0007669"/>
    <property type="project" value="TreeGrafter"/>
</dbReference>
<evidence type="ECO:0000313" key="6">
    <source>
        <dbReference type="EMBL" id="OAD55976.1"/>
    </source>
</evidence>
<keyword evidence="3" id="KW-1015">Disulfide bond</keyword>
<evidence type="ECO:0000313" key="7">
    <source>
        <dbReference type="Proteomes" id="UP000250275"/>
    </source>
</evidence>
<feature type="non-terminal residue" evidence="6">
    <location>
        <position position="98"/>
    </location>
</feature>
<dbReference type="AlphaFoldDB" id="A0A310SML9"/>
<dbReference type="OrthoDB" id="9971592at2759"/>
<comment type="similarity">
    <text evidence="4">Belongs to the CHCHD7 family.</text>
</comment>
<keyword evidence="7" id="KW-1185">Reference proteome</keyword>
<protein>
    <recommendedName>
        <fullName evidence="5">Coiled-coil-helix-coiled-coil-helix domain-containing protein 7</fullName>
    </recommendedName>
</protein>
<gene>
    <name evidence="6" type="ORF">WN48_04101</name>
</gene>
<evidence type="ECO:0000256" key="2">
    <source>
        <dbReference type="ARBA" id="ARBA00023128"/>
    </source>
</evidence>
<keyword evidence="2" id="KW-0496">Mitochondrion</keyword>